<reference evidence="2 3" key="1">
    <citation type="submission" date="2017-10" db="EMBL/GenBank/DDBJ databases">
        <title>Genomics of the genus Arcobacter.</title>
        <authorList>
            <person name="Perez-Cataluna A."/>
            <person name="Figueras M.J."/>
        </authorList>
    </citation>
    <scope>NUCLEOTIDE SEQUENCE [LARGE SCALE GENOMIC DNA]</scope>
    <source>
        <strain evidence="2 3">DSM 24636</strain>
    </source>
</reference>
<dbReference type="Gene3D" id="3.10.20.30">
    <property type="match status" value="1"/>
</dbReference>
<dbReference type="OrthoDB" id="5372285at2"/>
<dbReference type="InterPro" id="IPR012675">
    <property type="entry name" value="Beta-grasp_dom_sf"/>
</dbReference>
<dbReference type="AlphaFoldDB" id="A0A4Q0Y7B2"/>
<protein>
    <recommendedName>
        <fullName evidence="1">DUF5644 domain-containing protein</fullName>
    </recommendedName>
</protein>
<dbReference type="Gene3D" id="3.40.50.11810">
    <property type="match status" value="1"/>
</dbReference>
<gene>
    <name evidence="2" type="ORF">CRV06_02535</name>
</gene>
<evidence type="ECO:0000259" key="1">
    <source>
        <dbReference type="Pfam" id="PF18712"/>
    </source>
</evidence>
<evidence type="ECO:0000313" key="2">
    <source>
        <dbReference type="EMBL" id="RXJ64849.1"/>
    </source>
</evidence>
<accession>A0A4Q0Y7B2</accession>
<dbReference type="EMBL" id="PDKO01000001">
    <property type="protein sequence ID" value="RXJ64849.1"/>
    <property type="molecule type" value="Genomic_DNA"/>
</dbReference>
<evidence type="ECO:0000313" key="3">
    <source>
        <dbReference type="Proteomes" id="UP000290191"/>
    </source>
</evidence>
<proteinExistence type="predicted"/>
<feature type="domain" description="DUF5644" evidence="1">
    <location>
        <begin position="109"/>
        <end position="202"/>
    </location>
</feature>
<dbReference type="InterPro" id="IPR041543">
    <property type="entry name" value="DUF5644"/>
</dbReference>
<organism evidence="2 3">
    <name type="scientific">Halarcobacter anaerophilus</name>
    <dbReference type="NCBI Taxonomy" id="877500"/>
    <lineage>
        <taxon>Bacteria</taxon>
        <taxon>Pseudomonadati</taxon>
        <taxon>Campylobacterota</taxon>
        <taxon>Epsilonproteobacteria</taxon>
        <taxon>Campylobacterales</taxon>
        <taxon>Arcobacteraceae</taxon>
        <taxon>Halarcobacter</taxon>
    </lineage>
</organism>
<keyword evidence="3" id="KW-1185">Reference proteome</keyword>
<comment type="caution">
    <text evidence="2">The sequence shown here is derived from an EMBL/GenBank/DDBJ whole genome shotgun (WGS) entry which is preliminary data.</text>
</comment>
<name>A0A4Q0Y7B2_9BACT</name>
<dbReference type="Pfam" id="PF18712">
    <property type="entry name" value="DUF5644"/>
    <property type="match status" value="1"/>
</dbReference>
<sequence>MKLEISLFRFNYKSDYLPYYTKNFVKVKDEKTLLDILNSINEEQPFAYENILDFPLVVNGVYTYASITLEELTKEFGCDLTIEPISIRRAHTDLLINDADFQERLKILSEFIDNEDKKVYESYKLYFYASNTMNYEYDYIGDSILLLAADLIEKNPADESEILKAIIEYDTSIVYHTSLEKRVYNLDLKVEEKIQNLKNKLNLSKPLKEQNLFLDKKNSIDFGTFEENYEVKYNFEDFNLAYFQGTKEDSQTLELLGKLSAKLIDTPSMHSDLALESFHVNSEFTMKLASTVMLDAFDNSADLLIVDSDELFYLFDSNRKSMEKVSGREIITPVIHKNELQKLVSGKHDDTLKSQLKKHIVDPEII</sequence>
<dbReference type="STRING" id="877500.GCA_000935065_02169"/>
<dbReference type="Proteomes" id="UP000290191">
    <property type="component" value="Unassembled WGS sequence"/>
</dbReference>
<dbReference type="Gene3D" id="1.10.1060.20">
    <property type="match status" value="1"/>
</dbReference>
<dbReference type="RefSeq" id="WP_129081203.1">
    <property type="nucleotide sequence ID" value="NZ_CP041070.1"/>
</dbReference>